<accession>A0AAD7AX19</accession>
<name>A0AAD7AX19_MYCRO</name>
<dbReference type="Proteomes" id="UP001221757">
    <property type="component" value="Unassembled WGS sequence"/>
</dbReference>
<proteinExistence type="predicted"/>
<dbReference type="EMBL" id="JARKIE010001549">
    <property type="protein sequence ID" value="KAJ7601527.1"/>
    <property type="molecule type" value="Genomic_DNA"/>
</dbReference>
<comment type="caution">
    <text evidence="1">The sequence shown here is derived from an EMBL/GenBank/DDBJ whole genome shotgun (WGS) entry which is preliminary data.</text>
</comment>
<protein>
    <submittedName>
        <fullName evidence="1">Uncharacterized protein</fullName>
    </submittedName>
</protein>
<sequence>MPPFPESRDAKKPYETRGYSAIASTFFKGNNPIAERITAMFGQKMMLATSRPHLRWLLSLTLVFTVSSTTTLRANTSLPTSTVAGCKIYTTSTSCFWEKLKAKHPQQYRATMENIFTVASRGSSFAKGPKAPLTLLQKEALAMLNFSD</sequence>
<dbReference type="AlphaFoldDB" id="A0AAD7AX19"/>
<evidence type="ECO:0000313" key="2">
    <source>
        <dbReference type="Proteomes" id="UP001221757"/>
    </source>
</evidence>
<reference evidence="1" key="1">
    <citation type="submission" date="2023-03" db="EMBL/GenBank/DDBJ databases">
        <title>Massive genome expansion in bonnet fungi (Mycena s.s.) driven by repeated elements and novel gene families across ecological guilds.</title>
        <authorList>
            <consortium name="Lawrence Berkeley National Laboratory"/>
            <person name="Harder C.B."/>
            <person name="Miyauchi S."/>
            <person name="Viragh M."/>
            <person name="Kuo A."/>
            <person name="Thoen E."/>
            <person name="Andreopoulos B."/>
            <person name="Lu D."/>
            <person name="Skrede I."/>
            <person name="Drula E."/>
            <person name="Henrissat B."/>
            <person name="Morin E."/>
            <person name="Kohler A."/>
            <person name="Barry K."/>
            <person name="LaButti K."/>
            <person name="Morin E."/>
            <person name="Salamov A."/>
            <person name="Lipzen A."/>
            <person name="Mereny Z."/>
            <person name="Hegedus B."/>
            <person name="Baldrian P."/>
            <person name="Stursova M."/>
            <person name="Weitz H."/>
            <person name="Taylor A."/>
            <person name="Grigoriev I.V."/>
            <person name="Nagy L.G."/>
            <person name="Martin F."/>
            <person name="Kauserud H."/>
        </authorList>
    </citation>
    <scope>NUCLEOTIDE SEQUENCE</scope>
    <source>
        <strain evidence="1">CBHHK067</strain>
    </source>
</reference>
<gene>
    <name evidence="1" type="ORF">B0H17DRAFT_1223110</name>
</gene>
<organism evidence="1 2">
    <name type="scientific">Mycena rosella</name>
    <name type="common">Pink bonnet</name>
    <name type="synonym">Agaricus rosellus</name>
    <dbReference type="NCBI Taxonomy" id="1033263"/>
    <lineage>
        <taxon>Eukaryota</taxon>
        <taxon>Fungi</taxon>
        <taxon>Dikarya</taxon>
        <taxon>Basidiomycota</taxon>
        <taxon>Agaricomycotina</taxon>
        <taxon>Agaricomycetes</taxon>
        <taxon>Agaricomycetidae</taxon>
        <taxon>Agaricales</taxon>
        <taxon>Marasmiineae</taxon>
        <taxon>Mycenaceae</taxon>
        <taxon>Mycena</taxon>
    </lineage>
</organism>
<evidence type="ECO:0000313" key="1">
    <source>
        <dbReference type="EMBL" id="KAJ7601527.1"/>
    </source>
</evidence>
<keyword evidence="2" id="KW-1185">Reference proteome</keyword>